<dbReference type="GO" id="GO:0005886">
    <property type="term" value="C:plasma membrane"/>
    <property type="evidence" value="ECO:0007669"/>
    <property type="project" value="UniProtKB-SubCell"/>
</dbReference>
<keyword evidence="6 8" id="KW-1133">Transmembrane helix</keyword>
<feature type="transmembrane region" description="Helical" evidence="8">
    <location>
        <begin position="203"/>
        <end position="229"/>
    </location>
</feature>
<feature type="transmembrane region" description="Helical" evidence="8">
    <location>
        <begin position="147"/>
        <end position="170"/>
    </location>
</feature>
<protein>
    <submittedName>
        <fullName evidence="12">Unannotated protein</fullName>
    </submittedName>
</protein>
<keyword evidence="5 8" id="KW-0812">Transmembrane</keyword>
<dbReference type="EMBL" id="CAEZUF010000066">
    <property type="protein sequence ID" value="CAB4594401.1"/>
    <property type="molecule type" value="Genomic_DNA"/>
</dbReference>
<dbReference type="InterPro" id="IPR035906">
    <property type="entry name" value="MetI-like_sf"/>
</dbReference>
<dbReference type="PANTHER" id="PTHR42929">
    <property type="entry name" value="INNER MEMBRANE ABC TRANSPORTER PERMEASE PROTEIN YDCU-RELATED-RELATED"/>
    <property type="match status" value="1"/>
</dbReference>
<dbReference type="EMBL" id="CAEZYX010000062">
    <property type="protein sequence ID" value="CAB4743244.1"/>
    <property type="molecule type" value="Genomic_DNA"/>
</dbReference>
<evidence type="ECO:0000256" key="6">
    <source>
        <dbReference type="ARBA" id="ARBA00022989"/>
    </source>
</evidence>
<dbReference type="AlphaFoldDB" id="A0A6J6YIU9"/>
<feature type="domain" description="ABC transmembrane type-1" evidence="9">
    <location>
        <begin position="68"/>
        <end position="274"/>
    </location>
</feature>
<dbReference type="EMBL" id="CAFAAT010000097">
    <property type="protein sequence ID" value="CAB4809421.1"/>
    <property type="molecule type" value="Genomic_DNA"/>
</dbReference>
<dbReference type="EMBL" id="CAFBQT010000126">
    <property type="protein sequence ID" value="CAB5065775.1"/>
    <property type="molecule type" value="Genomic_DNA"/>
</dbReference>
<gene>
    <name evidence="10" type="ORF">UFOPK1791_00745</name>
    <name evidence="11" type="ORF">UFOPK2802_00687</name>
    <name evidence="12" type="ORF">UFOPK3083_00815</name>
    <name evidence="13" type="ORF">UFOPK3948_00822</name>
    <name evidence="14" type="ORF">UFOPK4355_00887</name>
</gene>
<evidence type="ECO:0000313" key="14">
    <source>
        <dbReference type="EMBL" id="CAB5065775.1"/>
    </source>
</evidence>
<feature type="transmembrane region" description="Helical" evidence="8">
    <location>
        <begin position="72"/>
        <end position="92"/>
    </location>
</feature>
<evidence type="ECO:0000256" key="2">
    <source>
        <dbReference type="ARBA" id="ARBA00007069"/>
    </source>
</evidence>
<feature type="transmembrane region" description="Helical" evidence="8">
    <location>
        <begin position="104"/>
        <end position="127"/>
    </location>
</feature>
<feature type="transmembrane region" description="Helical" evidence="8">
    <location>
        <begin position="7"/>
        <end position="27"/>
    </location>
</feature>
<evidence type="ECO:0000256" key="3">
    <source>
        <dbReference type="ARBA" id="ARBA00022448"/>
    </source>
</evidence>
<dbReference type="CDD" id="cd06261">
    <property type="entry name" value="TM_PBP2"/>
    <property type="match status" value="1"/>
</dbReference>
<dbReference type="Pfam" id="PF00528">
    <property type="entry name" value="BPD_transp_1"/>
    <property type="match status" value="1"/>
</dbReference>
<dbReference type="Gene3D" id="1.10.3720.10">
    <property type="entry name" value="MetI-like"/>
    <property type="match status" value="1"/>
</dbReference>
<feature type="transmembrane region" description="Helical" evidence="8">
    <location>
        <begin position="255"/>
        <end position="275"/>
    </location>
</feature>
<dbReference type="PROSITE" id="PS50928">
    <property type="entry name" value="ABC_TM1"/>
    <property type="match status" value="1"/>
</dbReference>
<evidence type="ECO:0000313" key="12">
    <source>
        <dbReference type="EMBL" id="CAB4809421.1"/>
    </source>
</evidence>
<reference evidence="12" key="1">
    <citation type="submission" date="2020-05" db="EMBL/GenBank/DDBJ databases">
        <authorList>
            <person name="Chiriac C."/>
            <person name="Salcher M."/>
            <person name="Ghai R."/>
            <person name="Kavagutti S V."/>
        </authorList>
    </citation>
    <scope>NUCLEOTIDE SEQUENCE</scope>
</reference>
<comment type="subcellular location">
    <subcellularLocation>
        <location evidence="1">Cell membrane</location>
        <topology evidence="1">Multi-pass membrane protein</topology>
    </subcellularLocation>
</comment>
<dbReference type="PANTHER" id="PTHR42929:SF1">
    <property type="entry name" value="INNER MEMBRANE ABC TRANSPORTER PERMEASE PROTEIN YDCU-RELATED"/>
    <property type="match status" value="1"/>
</dbReference>
<evidence type="ECO:0000256" key="7">
    <source>
        <dbReference type="ARBA" id="ARBA00023136"/>
    </source>
</evidence>
<dbReference type="InterPro" id="IPR000515">
    <property type="entry name" value="MetI-like"/>
</dbReference>
<keyword evidence="3" id="KW-0813">Transport</keyword>
<dbReference type="SUPFAM" id="SSF161098">
    <property type="entry name" value="MetI-like"/>
    <property type="match status" value="1"/>
</dbReference>
<evidence type="ECO:0000259" key="9">
    <source>
        <dbReference type="PROSITE" id="PS50928"/>
    </source>
</evidence>
<keyword evidence="7 8" id="KW-0472">Membrane</keyword>
<evidence type="ECO:0000256" key="4">
    <source>
        <dbReference type="ARBA" id="ARBA00022475"/>
    </source>
</evidence>
<organism evidence="12">
    <name type="scientific">freshwater metagenome</name>
    <dbReference type="NCBI Taxonomy" id="449393"/>
    <lineage>
        <taxon>unclassified sequences</taxon>
        <taxon>metagenomes</taxon>
        <taxon>ecological metagenomes</taxon>
    </lineage>
</organism>
<dbReference type="GO" id="GO:0055085">
    <property type="term" value="P:transmembrane transport"/>
    <property type="evidence" value="ECO:0007669"/>
    <property type="project" value="InterPro"/>
</dbReference>
<evidence type="ECO:0000256" key="1">
    <source>
        <dbReference type="ARBA" id="ARBA00004651"/>
    </source>
</evidence>
<proteinExistence type="inferred from homology"/>
<accession>A0A6J6YIU9</accession>
<name>A0A6J6YIU9_9ZZZZ</name>
<sequence>MALPPILVLGIFIGLPIGLAFFLSIGYTGGLNEVISIIGQDVRGRDGKLFTLQAYKDVIADPRFAGDLKTTLIVSFVATILVLIFSIGVGLLQRLRGGKLSSILTGLSLTPLFIPVVISSWALYTFYGSAGLYRTIFNSFGLDIPQITSTMLAVIIGSIWTSLPFAILMVTSGFQSVPNALIEAAQDAGASLITIIRTVMLPLALIPIIIVATFTSIGVLGSFTIPYFLGPNQPTMFGVEITNFFTAYNRPQQSVVMAFIVFAAASGIAISYIWANFRSAKESGRV</sequence>
<evidence type="ECO:0000256" key="8">
    <source>
        <dbReference type="SAM" id="Phobius"/>
    </source>
</evidence>
<comment type="similarity">
    <text evidence="2">Belongs to the binding-protein-dependent transport system permease family. CysTW subfamily.</text>
</comment>
<evidence type="ECO:0000313" key="13">
    <source>
        <dbReference type="EMBL" id="CAB4982529.1"/>
    </source>
</evidence>
<evidence type="ECO:0000313" key="11">
    <source>
        <dbReference type="EMBL" id="CAB4743244.1"/>
    </source>
</evidence>
<keyword evidence="4" id="KW-1003">Cell membrane</keyword>
<evidence type="ECO:0000313" key="10">
    <source>
        <dbReference type="EMBL" id="CAB4594401.1"/>
    </source>
</evidence>
<dbReference type="EMBL" id="CAFBOI010000109">
    <property type="protein sequence ID" value="CAB4982529.1"/>
    <property type="molecule type" value="Genomic_DNA"/>
</dbReference>
<evidence type="ECO:0000256" key="5">
    <source>
        <dbReference type="ARBA" id="ARBA00022692"/>
    </source>
</evidence>